<gene>
    <name evidence="1" type="ORF">H9Y04_35535</name>
</gene>
<comment type="caution">
    <text evidence="1">The sequence shown here is derived from an EMBL/GenBank/DDBJ whole genome shotgun (WGS) entry which is preliminary data.</text>
</comment>
<accession>A0ABR7SR47</accession>
<protein>
    <submittedName>
        <fullName evidence="1">Uncharacterized protein</fullName>
    </submittedName>
</protein>
<proteinExistence type="predicted"/>
<keyword evidence="2" id="KW-1185">Reference proteome</keyword>
<dbReference type="Proteomes" id="UP000642284">
    <property type="component" value="Unassembled WGS sequence"/>
</dbReference>
<reference evidence="1 2" key="1">
    <citation type="submission" date="2020-08" db="EMBL/GenBank/DDBJ databases">
        <title>Genemic of Streptomyces polyaspartic.</title>
        <authorList>
            <person name="Liu W."/>
        </authorList>
    </citation>
    <scope>NUCLEOTIDE SEQUENCE [LARGE SCALE GENOMIC DNA]</scope>
    <source>
        <strain evidence="1 2">TRM66268-LWL</strain>
    </source>
</reference>
<dbReference type="RefSeq" id="WP_187818298.1">
    <property type="nucleotide sequence ID" value="NZ_JACTVJ010000021.1"/>
</dbReference>
<organism evidence="1 2">
    <name type="scientific">Streptomyces polyasparticus</name>
    <dbReference type="NCBI Taxonomy" id="2767826"/>
    <lineage>
        <taxon>Bacteria</taxon>
        <taxon>Bacillati</taxon>
        <taxon>Actinomycetota</taxon>
        <taxon>Actinomycetes</taxon>
        <taxon>Kitasatosporales</taxon>
        <taxon>Streptomycetaceae</taxon>
        <taxon>Streptomyces</taxon>
    </lineage>
</organism>
<evidence type="ECO:0000313" key="2">
    <source>
        <dbReference type="Proteomes" id="UP000642284"/>
    </source>
</evidence>
<sequence>MTTLLRAPKECGSWFWDLEETAPTGIASALTVASNMVRVLQRHDLLTPRRLEYDWYMSGSGHTGVRSTLLLFTPLDDHELPEKVLGSRPAAFPSAEIQEIRVIGSGEWIDADGVLRTEPQLVDLSVTTDEFGPMASVSVHHDVWNWFDFTGNPHPQVQRKNAPRLAEALAELNSLLGVEADPGESTYFGSAVGLGVSTPDADENGLGPNLTDKL</sequence>
<evidence type="ECO:0000313" key="1">
    <source>
        <dbReference type="EMBL" id="MBC9717858.1"/>
    </source>
</evidence>
<name>A0ABR7SR47_9ACTN</name>
<dbReference type="EMBL" id="JACTVJ010000021">
    <property type="protein sequence ID" value="MBC9717858.1"/>
    <property type="molecule type" value="Genomic_DNA"/>
</dbReference>